<gene>
    <name evidence="2" type="ORF">HHI36_007998</name>
</gene>
<evidence type="ECO:0000256" key="1">
    <source>
        <dbReference type="SAM" id="MobiDB-lite"/>
    </source>
</evidence>
<evidence type="ECO:0000313" key="2">
    <source>
        <dbReference type="EMBL" id="KAL3268911.1"/>
    </source>
</evidence>
<comment type="caution">
    <text evidence="2">The sequence shown here is derived from an EMBL/GenBank/DDBJ whole genome shotgun (WGS) entry which is preliminary data.</text>
</comment>
<evidence type="ECO:0000313" key="3">
    <source>
        <dbReference type="Proteomes" id="UP001516400"/>
    </source>
</evidence>
<reference evidence="2 3" key="1">
    <citation type="journal article" date="2021" name="BMC Biol.">
        <title>Horizontally acquired antibacterial genes associated with adaptive radiation of ladybird beetles.</title>
        <authorList>
            <person name="Li H.S."/>
            <person name="Tang X.F."/>
            <person name="Huang Y.H."/>
            <person name="Xu Z.Y."/>
            <person name="Chen M.L."/>
            <person name="Du X.Y."/>
            <person name="Qiu B.Y."/>
            <person name="Chen P.T."/>
            <person name="Zhang W."/>
            <person name="Slipinski A."/>
            <person name="Escalona H.E."/>
            <person name="Waterhouse R.M."/>
            <person name="Zwick A."/>
            <person name="Pang H."/>
        </authorList>
    </citation>
    <scope>NUCLEOTIDE SEQUENCE [LARGE SCALE GENOMIC DNA]</scope>
    <source>
        <strain evidence="2">SYSU2018</strain>
    </source>
</reference>
<dbReference type="Proteomes" id="UP001516400">
    <property type="component" value="Unassembled WGS sequence"/>
</dbReference>
<proteinExistence type="predicted"/>
<protein>
    <submittedName>
        <fullName evidence="2">Uncharacterized protein</fullName>
    </submittedName>
</protein>
<accession>A0ABD2MR67</accession>
<dbReference type="AlphaFoldDB" id="A0ABD2MR67"/>
<keyword evidence="3" id="KW-1185">Reference proteome</keyword>
<dbReference type="EMBL" id="JABFTP020000021">
    <property type="protein sequence ID" value="KAL3268911.1"/>
    <property type="molecule type" value="Genomic_DNA"/>
</dbReference>
<feature type="region of interest" description="Disordered" evidence="1">
    <location>
        <begin position="73"/>
        <end position="97"/>
    </location>
</feature>
<name>A0ABD2MR67_9CUCU</name>
<sequence>MSENLFDLVHGLMRRKIRLYDLTSEELCQLPLAYYKKEAKGYEINMVWNRLSEEYKKELKMHLQCTGHWSKSEISGMDFPDEPLPRRKDSSICMLNK</sequence>
<organism evidence="2 3">
    <name type="scientific">Cryptolaemus montrouzieri</name>
    <dbReference type="NCBI Taxonomy" id="559131"/>
    <lineage>
        <taxon>Eukaryota</taxon>
        <taxon>Metazoa</taxon>
        <taxon>Ecdysozoa</taxon>
        <taxon>Arthropoda</taxon>
        <taxon>Hexapoda</taxon>
        <taxon>Insecta</taxon>
        <taxon>Pterygota</taxon>
        <taxon>Neoptera</taxon>
        <taxon>Endopterygota</taxon>
        <taxon>Coleoptera</taxon>
        <taxon>Polyphaga</taxon>
        <taxon>Cucujiformia</taxon>
        <taxon>Coccinelloidea</taxon>
        <taxon>Coccinellidae</taxon>
        <taxon>Scymninae</taxon>
        <taxon>Scymnini</taxon>
        <taxon>Cryptolaemus</taxon>
    </lineage>
</organism>